<protein>
    <submittedName>
        <fullName evidence="1">Uncharacterized protein</fullName>
    </submittedName>
</protein>
<reference evidence="1" key="1">
    <citation type="submission" date="2022-11" db="EMBL/GenBank/DDBJ databases">
        <title>Genome Sequence of Nemania bipapillata.</title>
        <authorList>
            <person name="Buettner E."/>
        </authorList>
    </citation>
    <scope>NUCLEOTIDE SEQUENCE</scope>
    <source>
        <strain evidence="1">CP14</strain>
    </source>
</reference>
<gene>
    <name evidence="1" type="ORF">ONZ43_g2660</name>
</gene>
<evidence type="ECO:0000313" key="1">
    <source>
        <dbReference type="EMBL" id="KAJ8120698.1"/>
    </source>
</evidence>
<name>A0ACC2IZY3_9PEZI</name>
<organism evidence="1 2">
    <name type="scientific">Nemania bipapillata</name>
    <dbReference type="NCBI Taxonomy" id="110536"/>
    <lineage>
        <taxon>Eukaryota</taxon>
        <taxon>Fungi</taxon>
        <taxon>Dikarya</taxon>
        <taxon>Ascomycota</taxon>
        <taxon>Pezizomycotina</taxon>
        <taxon>Sordariomycetes</taxon>
        <taxon>Xylariomycetidae</taxon>
        <taxon>Xylariales</taxon>
        <taxon>Xylariaceae</taxon>
        <taxon>Nemania</taxon>
    </lineage>
</organism>
<evidence type="ECO:0000313" key="2">
    <source>
        <dbReference type="Proteomes" id="UP001153334"/>
    </source>
</evidence>
<sequence length="155" mass="17038">MLAAASNDGSLEKVAFPARLNQVLCIYSADGYGSSSLFNPLPSIAEDNFTILGERVESAQLGGLRTRKSGTSVATVIAAGVAALILELGFQRPTKVQEMDLRSYAGIRAMFVAMSREEGTFTTDGRHFIRPWMLLDVNKDLDYVLMHMSYILERL</sequence>
<proteinExistence type="predicted"/>
<dbReference type="EMBL" id="JAPESX010000562">
    <property type="protein sequence ID" value="KAJ8120698.1"/>
    <property type="molecule type" value="Genomic_DNA"/>
</dbReference>
<keyword evidence="2" id="KW-1185">Reference proteome</keyword>
<comment type="caution">
    <text evidence="1">The sequence shown here is derived from an EMBL/GenBank/DDBJ whole genome shotgun (WGS) entry which is preliminary data.</text>
</comment>
<accession>A0ACC2IZY3</accession>
<dbReference type="Proteomes" id="UP001153334">
    <property type="component" value="Unassembled WGS sequence"/>
</dbReference>